<proteinExistence type="predicted"/>
<name>A0A9D7SUF0_9BACT</name>
<protein>
    <submittedName>
        <fullName evidence="2">DUF3179 domain-containing protein</fullName>
    </submittedName>
</protein>
<evidence type="ECO:0000313" key="3">
    <source>
        <dbReference type="Proteomes" id="UP000808337"/>
    </source>
</evidence>
<dbReference type="EMBL" id="JADKGY010000001">
    <property type="protein sequence ID" value="MBK9981920.1"/>
    <property type="molecule type" value="Genomic_DNA"/>
</dbReference>
<comment type="caution">
    <text evidence="2">The sequence shown here is derived from an EMBL/GenBank/DDBJ whole genome shotgun (WGS) entry which is preliminary data.</text>
</comment>
<keyword evidence="1" id="KW-0472">Membrane</keyword>
<keyword evidence="1" id="KW-1133">Transmembrane helix</keyword>
<sequence length="381" mass="43812">MKKLFYLGTLGLILFEIANVYFIMPIPGSQEMNSISLAYFLHSHQWIFRIVFVLMILSGLRSSWKRSKILVLISFALIGVVAYMVNFKMVADHMFYQPKQLTLLNASANKVDNDKLIIGVEYNNEARAYPIQFLGFHHQVRDSIGGRPIMVTYCTVCRTGRVFEPIVNGKEETFRLVGMDHYNAMFEDKTTKSWWRQENGEAIAGELKGQALPEFPSSQSTLGNWLTLHPNSLIMQPDTSFKSEYDSLANYEGGRRTGKLTRRDTLSWQKKSWVAGITVNNTSKAYDWNELMTKQIINDVISAQPVVLFLATDNKSLFAFKRNSEAQNFSIRNDTLSDGLIQYDLSGRPYQDSLKNLVPLQVYQEYWHSWKQFHPETLHGE</sequence>
<accession>A0A9D7SUF0</accession>
<dbReference type="Proteomes" id="UP000808337">
    <property type="component" value="Unassembled WGS sequence"/>
</dbReference>
<gene>
    <name evidence="2" type="ORF">IPP15_05760</name>
</gene>
<evidence type="ECO:0000256" key="1">
    <source>
        <dbReference type="SAM" id="Phobius"/>
    </source>
</evidence>
<feature type="transmembrane region" description="Helical" evidence="1">
    <location>
        <begin position="69"/>
        <end position="87"/>
    </location>
</feature>
<feature type="transmembrane region" description="Helical" evidence="1">
    <location>
        <begin position="5"/>
        <end position="24"/>
    </location>
</feature>
<reference evidence="2 3" key="1">
    <citation type="submission" date="2020-10" db="EMBL/GenBank/DDBJ databases">
        <title>Connecting structure to function with the recovery of over 1000 high-quality activated sludge metagenome-assembled genomes encoding full-length rRNA genes using long-read sequencing.</title>
        <authorList>
            <person name="Singleton C.M."/>
            <person name="Petriglieri F."/>
            <person name="Kristensen J.M."/>
            <person name="Kirkegaard R.H."/>
            <person name="Michaelsen T.Y."/>
            <person name="Andersen M.H."/>
            <person name="Karst S.M."/>
            <person name="Dueholm M.S."/>
            <person name="Nielsen P.H."/>
            <person name="Albertsen M."/>
        </authorList>
    </citation>
    <scope>NUCLEOTIDE SEQUENCE [LARGE SCALE GENOMIC DNA]</scope>
    <source>
        <strain evidence="2">Ribe_18-Q3-R11-54_MAXAC.273</strain>
    </source>
</reference>
<evidence type="ECO:0000313" key="2">
    <source>
        <dbReference type="EMBL" id="MBK9981920.1"/>
    </source>
</evidence>
<dbReference type="Pfam" id="PF11376">
    <property type="entry name" value="DUF3179"/>
    <property type="match status" value="1"/>
</dbReference>
<keyword evidence="1" id="KW-0812">Transmembrane</keyword>
<organism evidence="2 3">
    <name type="scientific">Candidatus Opimibacter skivensis</name>
    <dbReference type="NCBI Taxonomy" id="2982028"/>
    <lineage>
        <taxon>Bacteria</taxon>
        <taxon>Pseudomonadati</taxon>
        <taxon>Bacteroidota</taxon>
        <taxon>Saprospiria</taxon>
        <taxon>Saprospirales</taxon>
        <taxon>Saprospiraceae</taxon>
        <taxon>Candidatus Opimibacter</taxon>
    </lineage>
</organism>
<dbReference type="AlphaFoldDB" id="A0A9D7SUF0"/>
<dbReference type="InterPro" id="IPR021516">
    <property type="entry name" value="DUF3179"/>
</dbReference>